<dbReference type="InterPro" id="IPR020846">
    <property type="entry name" value="MFS_dom"/>
</dbReference>
<gene>
    <name evidence="7" type="ORF">DID88_010363</name>
</gene>
<dbReference type="GO" id="GO:0005886">
    <property type="term" value="C:plasma membrane"/>
    <property type="evidence" value="ECO:0007669"/>
    <property type="project" value="TreeGrafter"/>
</dbReference>
<name>A0A395IN40_9HELO</name>
<dbReference type="PANTHER" id="PTHR23501">
    <property type="entry name" value="MAJOR FACILITATOR SUPERFAMILY"/>
    <property type="match status" value="1"/>
</dbReference>
<dbReference type="OrthoDB" id="10021397at2759"/>
<evidence type="ECO:0000256" key="5">
    <source>
        <dbReference type="SAM" id="Phobius"/>
    </source>
</evidence>
<reference evidence="7 8" key="1">
    <citation type="submission" date="2018-06" db="EMBL/GenBank/DDBJ databases">
        <title>Genome Sequence of the Brown Rot Fungal Pathogen Monilinia fructigena.</title>
        <authorList>
            <person name="Landi L."/>
            <person name="De Miccolis Angelini R.M."/>
            <person name="Pollastro S."/>
            <person name="Abate D."/>
            <person name="Faretra F."/>
            <person name="Romanazzi G."/>
        </authorList>
    </citation>
    <scope>NUCLEOTIDE SEQUENCE [LARGE SCALE GENOMIC DNA]</scope>
    <source>
        <strain evidence="7 8">Mfrg269</strain>
    </source>
</reference>
<feature type="transmembrane region" description="Helical" evidence="5">
    <location>
        <begin position="165"/>
        <end position="183"/>
    </location>
</feature>
<feature type="domain" description="Major facilitator superfamily (MFS) profile" evidence="6">
    <location>
        <begin position="43"/>
        <end position="301"/>
    </location>
</feature>
<organism evidence="7 8">
    <name type="scientific">Monilinia fructigena</name>
    <dbReference type="NCBI Taxonomy" id="38457"/>
    <lineage>
        <taxon>Eukaryota</taxon>
        <taxon>Fungi</taxon>
        <taxon>Dikarya</taxon>
        <taxon>Ascomycota</taxon>
        <taxon>Pezizomycotina</taxon>
        <taxon>Leotiomycetes</taxon>
        <taxon>Helotiales</taxon>
        <taxon>Sclerotiniaceae</taxon>
        <taxon>Monilinia</taxon>
    </lineage>
</organism>
<keyword evidence="4 5" id="KW-0472">Membrane</keyword>
<dbReference type="InterPro" id="IPR036259">
    <property type="entry name" value="MFS_trans_sf"/>
</dbReference>
<dbReference type="PANTHER" id="PTHR23501:SF49">
    <property type="entry name" value="MAJOR FACILITATOR SUPERFAMILY (MFS) PROFILE DOMAIN-CONTAINING PROTEIN"/>
    <property type="match status" value="1"/>
</dbReference>
<keyword evidence="2 5" id="KW-0812">Transmembrane</keyword>
<proteinExistence type="predicted"/>
<dbReference type="AlphaFoldDB" id="A0A395IN40"/>
<feature type="transmembrane region" description="Helical" evidence="5">
    <location>
        <begin position="133"/>
        <end position="153"/>
    </location>
</feature>
<keyword evidence="3 5" id="KW-1133">Transmembrane helix</keyword>
<evidence type="ECO:0000313" key="8">
    <source>
        <dbReference type="Proteomes" id="UP000249056"/>
    </source>
</evidence>
<feature type="transmembrane region" description="Helical" evidence="5">
    <location>
        <begin position="36"/>
        <end position="56"/>
    </location>
</feature>
<dbReference type="InterPro" id="IPR011701">
    <property type="entry name" value="MFS"/>
</dbReference>
<accession>A0A395IN40</accession>
<evidence type="ECO:0000256" key="2">
    <source>
        <dbReference type="ARBA" id="ARBA00022692"/>
    </source>
</evidence>
<evidence type="ECO:0000256" key="4">
    <source>
        <dbReference type="ARBA" id="ARBA00023136"/>
    </source>
</evidence>
<evidence type="ECO:0000256" key="1">
    <source>
        <dbReference type="ARBA" id="ARBA00004141"/>
    </source>
</evidence>
<feature type="transmembrane region" description="Helical" evidence="5">
    <location>
        <begin position="224"/>
        <end position="245"/>
    </location>
</feature>
<dbReference type="Pfam" id="PF07690">
    <property type="entry name" value="MFS_1"/>
    <property type="match status" value="1"/>
</dbReference>
<dbReference type="GO" id="GO:0022857">
    <property type="term" value="F:transmembrane transporter activity"/>
    <property type="evidence" value="ECO:0007669"/>
    <property type="project" value="InterPro"/>
</dbReference>
<dbReference type="Proteomes" id="UP000249056">
    <property type="component" value="Unassembled WGS sequence"/>
</dbReference>
<evidence type="ECO:0000313" key="7">
    <source>
        <dbReference type="EMBL" id="RAL61284.1"/>
    </source>
</evidence>
<keyword evidence="8" id="KW-1185">Reference proteome</keyword>
<comment type="subcellular location">
    <subcellularLocation>
        <location evidence="1">Membrane</location>
        <topology evidence="1">Multi-pass membrane protein</topology>
    </subcellularLocation>
</comment>
<dbReference type="Gene3D" id="1.20.1250.20">
    <property type="entry name" value="MFS general substrate transporter like domains"/>
    <property type="match status" value="2"/>
</dbReference>
<comment type="caution">
    <text evidence="7">The sequence shown here is derived from an EMBL/GenBank/DDBJ whole genome shotgun (WGS) entry which is preliminary data.</text>
</comment>
<feature type="transmembrane region" description="Helical" evidence="5">
    <location>
        <begin position="189"/>
        <end position="208"/>
    </location>
</feature>
<dbReference type="SUPFAM" id="SSF103473">
    <property type="entry name" value="MFS general substrate transporter"/>
    <property type="match status" value="1"/>
</dbReference>
<evidence type="ECO:0000259" key="6">
    <source>
        <dbReference type="PROSITE" id="PS50850"/>
    </source>
</evidence>
<feature type="transmembrane region" description="Helical" evidence="5">
    <location>
        <begin position="107"/>
        <end position="127"/>
    </location>
</feature>
<sequence length="301" mass="32702">MSLASTNNPDAFAACEQNDNDNSLQPPQELETEHPGTATLAFLTIGICLSVFLISLDRTIVTTAIPYISGEFKSYADVGWYGSAYLLTACAFQPLYGRIFTLFSIKWTYLTANILFELGSLICGVAPNSVTLIVGRAIAGVGSAGILTGSFVVVAHSVPMHKRPVFTAAVGLMFGVGATGYSWSSSMIIGLLVGFGVTIFFFAFWIWWRGDKALIPLEILKQRSVLASCIFSFFIYSALILHSYYLPQWFQAIKNTSAITSGIDMIPYVVCNAIFSLLAGIVVAKSGYFTPPPFSVWPSRQ</sequence>
<dbReference type="EMBL" id="QKRW01000033">
    <property type="protein sequence ID" value="RAL61284.1"/>
    <property type="molecule type" value="Genomic_DNA"/>
</dbReference>
<protein>
    <recommendedName>
        <fullName evidence="6">Major facilitator superfamily (MFS) profile domain-containing protein</fullName>
    </recommendedName>
</protein>
<feature type="transmembrane region" description="Helical" evidence="5">
    <location>
        <begin position="265"/>
        <end position="284"/>
    </location>
</feature>
<dbReference type="PROSITE" id="PS50850">
    <property type="entry name" value="MFS"/>
    <property type="match status" value="1"/>
</dbReference>
<evidence type="ECO:0000256" key="3">
    <source>
        <dbReference type="ARBA" id="ARBA00022989"/>
    </source>
</evidence>